<evidence type="ECO:0000313" key="1">
    <source>
        <dbReference type="EMBL" id="MBB5887743.1"/>
    </source>
</evidence>
<dbReference type="Proteomes" id="UP000562464">
    <property type="component" value="Unassembled WGS sequence"/>
</dbReference>
<gene>
    <name evidence="1" type="ORF">HNQ37_000617</name>
</gene>
<organism evidence="1 2">
    <name type="scientific">Lactovum miscens</name>
    <dbReference type="NCBI Taxonomy" id="190387"/>
    <lineage>
        <taxon>Bacteria</taxon>
        <taxon>Bacillati</taxon>
        <taxon>Bacillota</taxon>
        <taxon>Bacilli</taxon>
        <taxon>Lactobacillales</taxon>
        <taxon>Streptococcaceae</taxon>
        <taxon>Lactovum</taxon>
    </lineage>
</organism>
<name>A0A841C4K1_9LACT</name>
<evidence type="ECO:0000313" key="2">
    <source>
        <dbReference type="Proteomes" id="UP000562464"/>
    </source>
</evidence>
<protein>
    <recommendedName>
        <fullName evidence="3">DUF806 family protein</fullName>
    </recommendedName>
</protein>
<reference evidence="1 2" key="1">
    <citation type="submission" date="2020-08" db="EMBL/GenBank/DDBJ databases">
        <title>Genomic Encyclopedia of Type Strains, Phase IV (KMG-IV): sequencing the most valuable type-strain genomes for metagenomic binning, comparative biology and taxonomic classification.</title>
        <authorList>
            <person name="Goeker M."/>
        </authorList>
    </citation>
    <scope>NUCLEOTIDE SEQUENCE [LARGE SCALE GENOMIC DNA]</scope>
    <source>
        <strain evidence="1 2">DSM 14925</strain>
    </source>
</reference>
<dbReference type="EMBL" id="JACHHV010000007">
    <property type="protein sequence ID" value="MBB5887743.1"/>
    <property type="molecule type" value="Genomic_DNA"/>
</dbReference>
<dbReference type="RefSeq" id="WP_183539199.1">
    <property type="nucleotide sequence ID" value="NZ_JACHHV010000007.1"/>
</dbReference>
<dbReference type="AlphaFoldDB" id="A0A841C4K1"/>
<dbReference type="Pfam" id="PF05657">
    <property type="entry name" value="DUF806"/>
    <property type="match status" value="1"/>
</dbReference>
<keyword evidence="2" id="KW-1185">Reference proteome</keyword>
<comment type="caution">
    <text evidence="1">The sequence shown here is derived from an EMBL/GenBank/DDBJ whole genome shotgun (WGS) entry which is preliminary data.</text>
</comment>
<proteinExistence type="predicted"/>
<evidence type="ECO:0008006" key="3">
    <source>
        <dbReference type="Google" id="ProtNLM"/>
    </source>
</evidence>
<sequence length="129" mass="14696">MKRPTEIVQGLIESSGFAFDEIYENSIPPENRDASNVTQILLTESEDMPSDYGNSNFVRFNYGVYIQIFYSVETEVDTISSELSLMQFLESKGWLVTQSKPRMEDPDTHQIIKNLTVQKSMTLSEIANS</sequence>
<dbReference type="InterPro" id="IPR008524">
    <property type="entry name" value="DUF806"/>
</dbReference>
<accession>A0A841C4K1</accession>